<dbReference type="InterPro" id="IPR013783">
    <property type="entry name" value="Ig-like_fold"/>
</dbReference>
<dbReference type="InterPro" id="IPR036179">
    <property type="entry name" value="Ig-like_dom_sf"/>
</dbReference>
<dbReference type="InterPro" id="IPR050150">
    <property type="entry name" value="IgV_Light_Chain"/>
</dbReference>
<reference evidence="1" key="3">
    <citation type="submission" date="2025-09" db="UniProtKB">
        <authorList>
            <consortium name="Ensembl"/>
        </authorList>
    </citation>
    <scope>IDENTIFICATION</scope>
</reference>
<dbReference type="Ensembl" id="ENSGAGT00000028377.1">
    <property type="protein sequence ID" value="ENSGAGP00000024930.1"/>
    <property type="gene ID" value="ENSGAGG00000018218.1"/>
</dbReference>
<organism evidence="1 2">
    <name type="scientific">Gopherus agassizii</name>
    <name type="common">Agassiz's desert tortoise</name>
    <dbReference type="NCBI Taxonomy" id="38772"/>
    <lineage>
        <taxon>Eukaryota</taxon>
        <taxon>Metazoa</taxon>
        <taxon>Chordata</taxon>
        <taxon>Craniata</taxon>
        <taxon>Vertebrata</taxon>
        <taxon>Euteleostomi</taxon>
        <taxon>Archelosauria</taxon>
        <taxon>Testudinata</taxon>
        <taxon>Testudines</taxon>
        <taxon>Cryptodira</taxon>
        <taxon>Durocryptodira</taxon>
        <taxon>Testudinoidea</taxon>
        <taxon>Testudinidae</taxon>
        <taxon>Gopherus</taxon>
    </lineage>
</organism>
<keyword evidence="2" id="KW-1185">Reference proteome</keyword>
<reference evidence="2" key="1">
    <citation type="journal article" date="2017" name="PLoS ONE">
        <title>The Agassiz's desert tortoise genome provides a resource for the conservation of a threatened species.</title>
        <authorList>
            <person name="Tollis M."/>
            <person name="DeNardo D.F."/>
            <person name="Cornelius J.A."/>
            <person name="Dolby G.A."/>
            <person name="Edwards T."/>
            <person name="Henen B.T."/>
            <person name="Karl A.E."/>
            <person name="Murphy R.W."/>
            <person name="Kusumi K."/>
        </authorList>
    </citation>
    <scope>NUCLEOTIDE SEQUENCE [LARGE SCALE GENOMIC DNA]</scope>
</reference>
<name>A0A452IB24_9SAUR</name>
<dbReference type="SUPFAM" id="SSF48726">
    <property type="entry name" value="Immunoglobulin"/>
    <property type="match status" value="1"/>
</dbReference>
<dbReference type="PANTHER" id="PTHR23267">
    <property type="entry name" value="IMMUNOGLOBULIN LIGHT CHAIN"/>
    <property type="match status" value="1"/>
</dbReference>
<dbReference type="AlphaFoldDB" id="A0A452IB24"/>
<evidence type="ECO:0008006" key="3">
    <source>
        <dbReference type="Google" id="ProtNLM"/>
    </source>
</evidence>
<proteinExistence type="predicted"/>
<evidence type="ECO:0000313" key="2">
    <source>
        <dbReference type="Proteomes" id="UP000291020"/>
    </source>
</evidence>
<dbReference type="Gene3D" id="2.60.40.10">
    <property type="entry name" value="Immunoglobulins"/>
    <property type="match status" value="1"/>
</dbReference>
<evidence type="ECO:0000313" key="1">
    <source>
        <dbReference type="Ensembl" id="ENSGAGP00000024930.1"/>
    </source>
</evidence>
<reference evidence="1" key="2">
    <citation type="submission" date="2025-08" db="UniProtKB">
        <authorList>
            <consortium name="Ensembl"/>
        </authorList>
    </citation>
    <scope>IDENTIFICATION</scope>
</reference>
<protein>
    <recommendedName>
        <fullName evidence="3">Immunoglobulin V-set domain-containing protein</fullName>
    </recommendedName>
</protein>
<dbReference type="Proteomes" id="UP000291020">
    <property type="component" value="Unassembled WGS sequence"/>
</dbReference>
<accession>A0A452IB24</accession>
<sequence>MLISGVSSLSTGAISTSNYPSWFQQKPGSAPPLLIYSTNTRPSGIPAWFSGSISGNNADEADYYCVVFMGTGSSMYHSDTARWGTETKTTPVFPTSSPPAWALHWLHNLLPACNTLRH</sequence>